<keyword evidence="5" id="KW-0813">Transport</keyword>
<dbReference type="Pfam" id="PF03739">
    <property type="entry name" value="LptF_LptG"/>
    <property type="match status" value="1"/>
</dbReference>
<proteinExistence type="inferred from homology"/>
<keyword evidence="7" id="KW-0997">Cell inner membrane</keyword>
<keyword evidence="14" id="KW-1185">Reference proteome</keyword>
<evidence type="ECO:0000256" key="10">
    <source>
        <dbReference type="ARBA" id="ARBA00023136"/>
    </source>
</evidence>
<evidence type="ECO:0000256" key="3">
    <source>
        <dbReference type="ARBA" id="ARBA00007725"/>
    </source>
</evidence>
<dbReference type="InterPro" id="IPR005495">
    <property type="entry name" value="LptG/LptF_permease"/>
</dbReference>
<gene>
    <name evidence="13" type="primary">lptF</name>
    <name evidence="13" type="ORF">HGP28_11890</name>
</gene>
<comment type="caution">
    <text evidence="13">The sequence shown here is derived from an EMBL/GenBank/DDBJ whole genome shotgun (WGS) entry which is preliminary data.</text>
</comment>
<dbReference type="InterPro" id="IPR030922">
    <property type="entry name" value="LptF"/>
</dbReference>
<name>A0A7X8TRT0_9VIBR</name>
<evidence type="ECO:0000256" key="5">
    <source>
        <dbReference type="ARBA" id="ARBA00022448"/>
    </source>
</evidence>
<feature type="transmembrane region" description="Helical" evidence="12">
    <location>
        <begin position="268"/>
        <end position="289"/>
    </location>
</feature>
<evidence type="ECO:0000256" key="7">
    <source>
        <dbReference type="ARBA" id="ARBA00022519"/>
    </source>
</evidence>
<comment type="subunit">
    <text evidence="11">Component of the lipopolysaccharide transport and assembly complex. The LptBFG transporter is composed of two ATP-binding proteins (LptB) and two transmembrane proteins (LptF and LptG).</text>
</comment>
<dbReference type="GO" id="GO:0055085">
    <property type="term" value="P:transmembrane transport"/>
    <property type="evidence" value="ECO:0007669"/>
    <property type="project" value="InterPro"/>
</dbReference>
<dbReference type="RefSeq" id="WP_168836688.1">
    <property type="nucleotide sequence ID" value="NZ_JABAIK010000010.1"/>
</dbReference>
<evidence type="ECO:0000313" key="14">
    <source>
        <dbReference type="Proteomes" id="UP000535589"/>
    </source>
</evidence>
<protein>
    <recommendedName>
        <fullName evidence="4">Lipopolysaccharide export system permease protein LptF</fullName>
    </recommendedName>
</protein>
<dbReference type="AlphaFoldDB" id="A0A7X8TRT0"/>
<feature type="transmembrane region" description="Helical" evidence="12">
    <location>
        <begin position="62"/>
        <end position="81"/>
    </location>
</feature>
<evidence type="ECO:0000256" key="8">
    <source>
        <dbReference type="ARBA" id="ARBA00022692"/>
    </source>
</evidence>
<dbReference type="EMBL" id="JABAIK010000010">
    <property type="protein sequence ID" value="NLS13594.1"/>
    <property type="molecule type" value="Genomic_DNA"/>
</dbReference>
<dbReference type="PANTHER" id="PTHR33529:SF7">
    <property type="entry name" value="LIPOPOLYSACCHARIDE EXPORT SYSTEM PERMEASE PROTEIN LPTF"/>
    <property type="match status" value="1"/>
</dbReference>
<organism evidence="13 14">
    <name type="scientific">Vibrio agarilyticus</name>
    <dbReference type="NCBI Taxonomy" id="2726741"/>
    <lineage>
        <taxon>Bacteria</taxon>
        <taxon>Pseudomonadati</taxon>
        <taxon>Pseudomonadota</taxon>
        <taxon>Gammaproteobacteria</taxon>
        <taxon>Vibrionales</taxon>
        <taxon>Vibrionaceae</taxon>
        <taxon>Vibrio</taxon>
    </lineage>
</organism>
<reference evidence="13 14" key="1">
    <citation type="submission" date="2020-04" db="EMBL/GenBank/DDBJ databases">
        <title>Vibrio sp. SM6, a novel species isolated from seawater.</title>
        <authorList>
            <person name="Wang X."/>
        </authorList>
    </citation>
    <scope>NUCLEOTIDE SEQUENCE [LARGE SCALE GENOMIC DNA]</scope>
    <source>
        <strain evidence="13 14">SM6</strain>
    </source>
</reference>
<sequence>MIIVRYLIRETLKSQFAIFFVLFLVFLSQKFISVLADASDGDIPAGLILSIVGLNMPSMGLLMLPLSLYIGILITFGRLYAESEIVVMNATGIGNKFLVQAALYLAVLTAGLAAFNALWLAPWSQDRVERLMEQVAAENSVDLLQQGQFQRSPDGSSVIFIDSIKDKRLNNVFVAQLNTEGSMLPSVLFAQSGEVRELSDGQQLIVVDEGTRYAGIPTRLEYMITEFEQYQGVIGQRAVKEKGRDWEAMPTLALMNDPSPKAQAELQWRLSLFICIPLLTMLVIPLSAVNPRQGRFAKMGPAILIYLAYFLAISAMKSALEDGAVPSDIGMWPINIALLLVAIAANLMDSVTVRRMKESLRKKSEAV</sequence>
<keyword evidence="6" id="KW-1003">Cell membrane</keyword>
<evidence type="ECO:0000256" key="11">
    <source>
        <dbReference type="ARBA" id="ARBA00026081"/>
    </source>
</evidence>
<keyword evidence="10 12" id="KW-0472">Membrane</keyword>
<keyword evidence="9 12" id="KW-1133">Transmembrane helix</keyword>
<evidence type="ECO:0000256" key="1">
    <source>
        <dbReference type="ARBA" id="ARBA00002265"/>
    </source>
</evidence>
<evidence type="ECO:0000256" key="2">
    <source>
        <dbReference type="ARBA" id="ARBA00004429"/>
    </source>
</evidence>
<dbReference type="GO" id="GO:0043190">
    <property type="term" value="C:ATP-binding cassette (ABC) transporter complex"/>
    <property type="evidence" value="ECO:0007669"/>
    <property type="project" value="InterPro"/>
</dbReference>
<evidence type="ECO:0000256" key="9">
    <source>
        <dbReference type="ARBA" id="ARBA00022989"/>
    </source>
</evidence>
<dbReference type="Proteomes" id="UP000535589">
    <property type="component" value="Unassembled WGS sequence"/>
</dbReference>
<evidence type="ECO:0000256" key="4">
    <source>
        <dbReference type="ARBA" id="ARBA00014213"/>
    </source>
</evidence>
<comment type="similarity">
    <text evidence="3">Belongs to the LptF/LptG family.</text>
</comment>
<evidence type="ECO:0000313" key="13">
    <source>
        <dbReference type="EMBL" id="NLS13594.1"/>
    </source>
</evidence>
<feature type="transmembrane region" description="Helical" evidence="12">
    <location>
        <begin position="102"/>
        <end position="121"/>
    </location>
</feature>
<evidence type="ECO:0000256" key="6">
    <source>
        <dbReference type="ARBA" id="ARBA00022475"/>
    </source>
</evidence>
<comment type="function">
    <text evidence="1">Part of the ABC transporter complex LptBFG involved in the translocation of lipopolysaccharide (LPS) from the inner membrane to the outer membrane.</text>
</comment>
<feature type="transmembrane region" description="Helical" evidence="12">
    <location>
        <begin position="332"/>
        <end position="353"/>
    </location>
</feature>
<evidence type="ECO:0000256" key="12">
    <source>
        <dbReference type="SAM" id="Phobius"/>
    </source>
</evidence>
<accession>A0A7X8TRT0</accession>
<dbReference type="GO" id="GO:0015920">
    <property type="term" value="P:lipopolysaccharide transport"/>
    <property type="evidence" value="ECO:0007669"/>
    <property type="project" value="TreeGrafter"/>
</dbReference>
<feature type="transmembrane region" description="Helical" evidence="12">
    <location>
        <begin position="301"/>
        <end position="320"/>
    </location>
</feature>
<comment type="subcellular location">
    <subcellularLocation>
        <location evidence="2">Cell inner membrane</location>
        <topology evidence="2">Multi-pass membrane protein</topology>
    </subcellularLocation>
</comment>
<keyword evidence="8 12" id="KW-0812">Transmembrane</keyword>
<dbReference type="NCBIfam" id="TIGR04407">
    <property type="entry name" value="LptF_YjgP"/>
    <property type="match status" value="1"/>
</dbReference>
<dbReference type="PANTHER" id="PTHR33529">
    <property type="entry name" value="SLR0882 PROTEIN-RELATED"/>
    <property type="match status" value="1"/>
</dbReference>